<accession>A0A844XMF7</accession>
<sequence>MVISKELPQALAAKAQRRSWYAREDAEQLLDWIEDSGQRFLGIDVAQKQGDGSWLLTDEGLDLARQTDNFEAVRRGRQFIVEYDGEGRMFAPVWQDRDQ</sequence>
<gene>
    <name evidence="1" type="ORF">GRI69_00730</name>
</gene>
<reference evidence="1 2" key="1">
    <citation type="submission" date="2019-12" db="EMBL/GenBank/DDBJ databases">
        <title>Genomic-based taxomic classification of the family Erythrobacteraceae.</title>
        <authorList>
            <person name="Xu L."/>
        </authorList>
    </citation>
    <scope>NUCLEOTIDE SEQUENCE [LARGE SCALE GENOMIC DNA]</scope>
    <source>
        <strain evidence="1 2">DSM 17792</strain>
    </source>
</reference>
<evidence type="ECO:0000313" key="2">
    <source>
        <dbReference type="Proteomes" id="UP000448199"/>
    </source>
</evidence>
<dbReference type="AlphaFoldDB" id="A0A844XMF7"/>
<name>A0A844XMF7_9SPHN</name>
<dbReference type="OrthoDB" id="7408639at2"/>
<protein>
    <submittedName>
        <fullName evidence="1">Uncharacterized protein</fullName>
    </submittedName>
</protein>
<evidence type="ECO:0000313" key="1">
    <source>
        <dbReference type="EMBL" id="MXO46790.1"/>
    </source>
</evidence>
<proteinExistence type="predicted"/>
<organism evidence="1 2">
    <name type="scientific">Qipengyuania vulgaris</name>
    <dbReference type="NCBI Taxonomy" id="291985"/>
    <lineage>
        <taxon>Bacteria</taxon>
        <taxon>Pseudomonadati</taxon>
        <taxon>Pseudomonadota</taxon>
        <taxon>Alphaproteobacteria</taxon>
        <taxon>Sphingomonadales</taxon>
        <taxon>Erythrobacteraceae</taxon>
        <taxon>Qipengyuania</taxon>
    </lineage>
</organism>
<dbReference type="RefSeq" id="WP_160726418.1">
    <property type="nucleotide sequence ID" value="NZ_WTYC01000001.1"/>
</dbReference>
<comment type="caution">
    <text evidence="1">The sequence shown here is derived from an EMBL/GenBank/DDBJ whole genome shotgun (WGS) entry which is preliminary data.</text>
</comment>
<dbReference type="Proteomes" id="UP000448199">
    <property type="component" value="Unassembled WGS sequence"/>
</dbReference>
<keyword evidence="2" id="KW-1185">Reference proteome</keyword>
<dbReference type="EMBL" id="WTYC01000001">
    <property type="protein sequence ID" value="MXO46790.1"/>
    <property type="molecule type" value="Genomic_DNA"/>
</dbReference>